<reference evidence="3" key="1">
    <citation type="journal article" date="2016" name="Int. J. Syst. Evol. Microbiol.">
        <title>Pseudoxanthomonas helianthi sp. nov., isolated from roots of Jerusalem artichoke (Helianthus tuberosus).</title>
        <authorList>
            <person name="Kittiwongwattana C."/>
            <person name="Thawai C."/>
        </authorList>
    </citation>
    <scope>NUCLEOTIDE SEQUENCE</scope>
    <source>
        <strain evidence="3">110414</strain>
    </source>
</reference>
<dbReference type="Gene3D" id="3.40.30.10">
    <property type="entry name" value="Glutaredoxin"/>
    <property type="match status" value="1"/>
</dbReference>
<keyword evidence="4" id="KW-1185">Reference proteome</keyword>
<proteinExistence type="predicted"/>
<evidence type="ECO:0000259" key="2">
    <source>
        <dbReference type="Pfam" id="PF01323"/>
    </source>
</evidence>
<evidence type="ECO:0000313" key="3">
    <source>
        <dbReference type="EMBL" id="MBP3984200.1"/>
    </source>
</evidence>
<dbReference type="AlphaFoldDB" id="A0A940X1U3"/>
<gene>
    <name evidence="3" type="ORF">J5837_07145</name>
</gene>
<feature type="domain" description="DSBA-like thioredoxin" evidence="2">
    <location>
        <begin position="13"/>
        <end position="187"/>
    </location>
</feature>
<name>A0A940X1U3_9GAMM</name>
<dbReference type="SUPFAM" id="SSF52833">
    <property type="entry name" value="Thioredoxin-like"/>
    <property type="match status" value="1"/>
</dbReference>
<feature type="compositionally biased region" description="Low complexity" evidence="1">
    <location>
        <begin position="222"/>
        <end position="231"/>
    </location>
</feature>
<feature type="region of interest" description="Disordered" evidence="1">
    <location>
        <begin position="222"/>
        <end position="241"/>
    </location>
</feature>
<dbReference type="InterPro" id="IPR001853">
    <property type="entry name" value="DSBA-like_thioredoxin_dom"/>
</dbReference>
<evidence type="ECO:0000313" key="4">
    <source>
        <dbReference type="Proteomes" id="UP000673447"/>
    </source>
</evidence>
<dbReference type="RefSeq" id="WP_210535981.1">
    <property type="nucleotide sequence ID" value="NZ_JAGKTC010000001.1"/>
</dbReference>
<evidence type="ECO:0000256" key="1">
    <source>
        <dbReference type="SAM" id="MobiDB-lite"/>
    </source>
</evidence>
<dbReference type="EMBL" id="JAGKTC010000001">
    <property type="protein sequence ID" value="MBP3984200.1"/>
    <property type="molecule type" value="Genomic_DNA"/>
</dbReference>
<dbReference type="CDD" id="cd03025">
    <property type="entry name" value="DsbA_FrnE_like"/>
    <property type="match status" value="1"/>
</dbReference>
<dbReference type="PANTHER" id="PTHR13887">
    <property type="entry name" value="GLUTATHIONE S-TRANSFERASE KAPPA"/>
    <property type="match status" value="1"/>
</dbReference>
<sequence length="241" mass="25454">MSNAAAPTLHYIYDPLCGWCYAAASLVEAARSVPGLVIAMHAGGMLSGANARRIDARWRDYVMPHDRRIAQVSGQPFGDAYFDGLLRDTTAVMDSTPPIAAVLAAQQSSGRGLDLLHRLQRAHYVEGRRIADADTLQALAAEIGLDGDAFAATMRQLEGEPVARHIEESRRLLSAVGGHGFPTFALERPGQGWTVLDIGPYLGRPAAWRDHLASLLASAPAPSTGSATSAACGPDGCAVDP</sequence>
<dbReference type="PANTHER" id="PTHR13887:SF51">
    <property type="entry name" value="DSBA FAMILY PROTEIN"/>
    <property type="match status" value="1"/>
</dbReference>
<comment type="caution">
    <text evidence="3">The sequence shown here is derived from an EMBL/GenBank/DDBJ whole genome shotgun (WGS) entry which is preliminary data.</text>
</comment>
<organism evidence="3 4">
    <name type="scientific">Pseudoxanthomonas helianthi</name>
    <dbReference type="NCBI Taxonomy" id="1453541"/>
    <lineage>
        <taxon>Bacteria</taxon>
        <taxon>Pseudomonadati</taxon>
        <taxon>Pseudomonadota</taxon>
        <taxon>Gammaproteobacteria</taxon>
        <taxon>Lysobacterales</taxon>
        <taxon>Lysobacteraceae</taxon>
        <taxon>Pseudoxanthomonas</taxon>
    </lineage>
</organism>
<dbReference type="GO" id="GO:0016491">
    <property type="term" value="F:oxidoreductase activity"/>
    <property type="evidence" value="ECO:0007669"/>
    <property type="project" value="InterPro"/>
</dbReference>
<protein>
    <submittedName>
        <fullName evidence="3">DsbA family protein</fullName>
    </submittedName>
</protein>
<accession>A0A940X1U3</accession>
<dbReference type="Pfam" id="PF01323">
    <property type="entry name" value="DSBA"/>
    <property type="match status" value="1"/>
</dbReference>
<dbReference type="Proteomes" id="UP000673447">
    <property type="component" value="Unassembled WGS sequence"/>
</dbReference>
<reference evidence="3" key="2">
    <citation type="submission" date="2021-03" db="EMBL/GenBank/DDBJ databases">
        <authorList>
            <person name="Cao W."/>
        </authorList>
    </citation>
    <scope>NUCLEOTIDE SEQUENCE</scope>
    <source>
        <strain evidence="3">110414</strain>
    </source>
</reference>
<dbReference type="InterPro" id="IPR036249">
    <property type="entry name" value="Thioredoxin-like_sf"/>
</dbReference>